<dbReference type="GO" id="GO:0006083">
    <property type="term" value="P:acetate metabolic process"/>
    <property type="evidence" value="ECO:0007669"/>
    <property type="project" value="InterPro"/>
</dbReference>
<dbReference type="GO" id="GO:0008775">
    <property type="term" value="F:acetate CoA-transferase activity"/>
    <property type="evidence" value="ECO:0007669"/>
    <property type="project" value="InterPro"/>
</dbReference>
<organism evidence="2">
    <name type="scientific">freshwater metagenome</name>
    <dbReference type="NCBI Taxonomy" id="449393"/>
    <lineage>
        <taxon>unclassified sequences</taxon>
        <taxon>metagenomes</taxon>
        <taxon>ecological metagenomes</taxon>
    </lineage>
</organism>
<dbReference type="PANTHER" id="PTHR21432">
    <property type="entry name" value="ACETYL-COA HYDROLASE-RELATED"/>
    <property type="match status" value="1"/>
</dbReference>
<dbReference type="InterPro" id="IPR026888">
    <property type="entry name" value="AcetylCoA_hyd_C"/>
</dbReference>
<reference evidence="2" key="1">
    <citation type="submission" date="2020-05" db="EMBL/GenBank/DDBJ databases">
        <authorList>
            <person name="Chiriac C."/>
            <person name="Salcher M."/>
            <person name="Ghai R."/>
            <person name="Kavagutti S V."/>
        </authorList>
    </citation>
    <scope>NUCLEOTIDE SEQUENCE</scope>
</reference>
<dbReference type="AlphaFoldDB" id="A0A6J7BKI7"/>
<dbReference type="PANTHER" id="PTHR21432:SF20">
    <property type="entry name" value="ACETYL-COA HYDROLASE"/>
    <property type="match status" value="1"/>
</dbReference>
<evidence type="ECO:0000313" key="2">
    <source>
        <dbReference type="EMBL" id="CAB4845890.1"/>
    </source>
</evidence>
<dbReference type="Gene3D" id="3.30.750.70">
    <property type="entry name" value="4-hydroxybutyrate coenzyme like domains"/>
    <property type="match status" value="1"/>
</dbReference>
<dbReference type="Gene3D" id="3.40.1080.10">
    <property type="entry name" value="Glutaconate Coenzyme A-transferase"/>
    <property type="match status" value="1"/>
</dbReference>
<dbReference type="SUPFAM" id="SSF100950">
    <property type="entry name" value="NagB/RpiA/CoA transferase-like"/>
    <property type="match status" value="2"/>
</dbReference>
<protein>
    <submittedName>
        <fullName evidence="2">Unannotated protein</fullName>
    </submittedName>
</protein>
<dbReference type="EMBL" id="CAFBIZ010000002">
    <property type="protein sequence ID" value="CAB4845890.1"/>
    <property type="molecule type" value="Genomic_DNA"/>
</dbReference>
<dbReference type="Gene3D" id="3.40.1080.20">
    <property type="entry name" value="Acetyl-CoA hydrolase/transferase C-terminal domain"/>
    <property type="match status" value="1"/>
</dbReference>
<proteinExistence type="predicted"/>
<dbReference type="InterPro" id="IPR046433">
    <property type="entry name" value="ActCoA_hydro"/>
</dbReference>
<evidence type="ECO:0000259" key="1">
    <source>
        <dbReference type="Pfam" id="PF13336"/>
    </source>
</evidence>
<feature type="domain" description="Acetyl-CoA hydrolase/transferase C-terminal" evidence="1">
    <location>
        <begin position="252"/>
        <end position="402"/>
    </location>
</feature>
<dbReference type="Pfam" id="PF13336">
    <property type="entry name" value="AcetylCoA_hyd_C"/>
    <property type="match status" value="1"/>
</dbReference>
<dbReference type="InterPro" id="IPR037171">
    <property type="entry name" value="NagB/RpiA_transferase-like"/>
</dbReference>
<sequence length="421" mass="44911">MRTITLEGLAGLLTSLPGEPRVVVSGNFATPHTALATLDTALPAYRLHALNAQLGLPDRPGVSLETSFVGPGMRRSPRLVYIPSRLSLVPRLFATTCPPDVVLVHTSPPVNGKVSLGIEVNILPAAIEAARARGALVIAQMNPKMPYTFGDAEIDVDDVDFSVEVDTDLTSPSPTVIDDVSAQIGQRVAARVVDGATLQLGIGAVPDAVLSGLTARRGLRLWSEMFSDGLLELDAAGALDPDAVLTSSFLFGSADLYRWVNMNRRVAMLRTETTNEPSLIARNHAMTSVNTALQVDLFAQANASRVSGRIYSGFGGQTDFIVGALHSRGGQAILALRSWHPRAHVSAIVPMIDEPVTSFQATAIVTEQGTADIWGHDDHTQAAHLIEHAAHPDIREELWEEARALHLAPGHPTTARTTPST</sequence>
<gene>
    <name evidence="2" type="ORF">UFOPK3268_00023</name>
</gene>
<dbReference type="InterPro" id="IPR038460">
    <property type="entry name" value="AcetylCoA_hyd_C_sf"/>
</dbReference>
<accession>A0A6J7BKI7</accession>
<name>A0A6J7BKI7_9ZZZZ</name>